<feature type="domain" description="PKD" evidence="2">
    <location>
        <begin position="861"/>
        <end position="903"/>
    </location>
</feature>
<dbReference type="PANTHER" id="PTHR19328">
    <property type="entry name" value="HEDGEHOG-INTERACTING PROTEIN"/>
    <property type="match status" value="1"/>
</dbReference>
<protein>
    <submittedName>
        <fullName evidence="4">Glucose/arabinose dehydrogenase</fullName>
    </submittedName>
</protein>
<dbReference type="Pfam" id="PF18911">
    <property type="entry name" value="PKD_4"/>
    <property type="match status" value="2"/>
</dbReference>
<dbReference type="CDD" id="cd00146">
    <property type="entry name" value="PKD"/>
    <property type="match status" value="2"/>
</dbReference>
<dbReference type="InterPro" id="IPR005084">
    <property type="entry name" value="CBM6"/>
</dbReference>
<evidence type="ECO:0000256" key="1">
    <source>
        <dbReference type="ARBA" id="ARBA00022729"/>
    </source>
</evidence>
<dbReference type="PANTHER" id="PTHR19328:SF75">
    <property type="entry name" value="ALDOSE SUGAR DEHYDROGENASE YLII"/>
    <property type="match status" value="1"/>
</dbReference>
<evidence type="ECO:0000259" key="2">
    <source>
        <dbReference type="PROSITE" id="PS50093"/>
    </source>
</evidence>
<keyword evidence="5" id="KW-1185">Reference proteome</keyword>
<evidence type="ECO:0000313" key="4">
    <source>
        <dbReference type="EMBL" id="PFG39319.1"/>
    </source>
</evidence>
<dbReference type="Pfam" id="PF03422">
    <property type="entry name" value="CBM_6"/>
    <property type="match status" value="1"/>
</dbReference>
<dbReference type="InterPro" id="IPR006584">
    <property type="entry name" value="Cellulose-bd_IV"/>
</dbReference>
<dbReference type="InterPro" id="IPR011042">
    <property type="entry name" value="6-blade_b-propeller_TolB-like"/>
</dbReference>
<dbReference type="InterPro" id="IPR012938">
    <property type="entry name" value="Glc/Sorbosone_DH"/>
</dbReference>
<feature type="domain" description="CBM6" evidence="3">
    <location>
        <begin position="694"/>
        <end position="823"/>
    </location>
</feature>
<dbReference type="Gene3D" id="2.120.10.30">
    <property type="entry name" value="TolB, C-terminal domain"/>
    <property type="match status" value="1"/>
</dbReference>
<feature type="domain" description="PKD" evidence="2">
    <location>
        <begin position="495"/>
        <end position="578"/>
    </location>
</feature>
<keyword evidence="1" id="KW-0732">Signal</keyword>
<dbReference type="SUPFAM" id="SSF49785">
    <property type="entry name" value="Galactose-binding domain-like"/>
    <property type="match status" value="1"/>
</dbReference>
<dbReference type="SUPFAM" id="SSF50952">
    <property type="entry name" value="Soluble quinoprotein glucose dehydrogenase"/>
    <property type="match status" value="1"/>
</dbReference>
<dbReference type="InterPro" id="IPR011041">
    <property type="entry name" value="Quinoprot_gluc/sorb_DH_b-prop"/>
</dbReference>
<dbReference type="CDD" id="cd04084">
    <property type="entry name" value="CBM6_xylanase-like"/>
    <property type="match status" value="1"/>
</dbReference>
<dbReference type="Gene3D" id="2.60.120.260">
    <property type="entry name" value="Galactose-binding domain-like"/>
    <property type="match status" value="1"/>
</dbReference>
<sequence>MTHEGVLMSSLHRRAVTATLGCVVAVGALVPAAMSAAHDGGPDHPESSSFEKVPLVTEGLADPFELAVAEDGRVIFIQRTGEVKVVEQDTLRETTALDFGYTLDLLTQSDGLLGLTLDNDFSENGWLYLLWSDPDVPKMNLSRFTMGPDNIIDRASEKRLLDFTIWRGEGRANSHMAGSLAMGPDGNLYVATGDNADPFDQQGYTPIDERPGRRAWDAQATSGNTNDLRGKILRITPEDDGTYSIPEGNLFAPGTEGTRPEIYGMGFRNPFRITVDPATNAVMIGDYGPDARVANPLRGPEGMVEFIRMTEPGNHGWPYCHADNQPYIDYDFATGISGEAFDCDNLVNDSPNNTGLRELPPAQKPLIWYGYGLSEQFPELATGGAAPTAGPVYRYDADLDVKTKFPESFDGHWFVSEYSRNYYKVLSLDEATGELLSIDPFMEHETFVAPFEAEFGPDGSLYVIDFGRGRGAGRGSTNTDAGIYRIDYVAEGRRPVSSFTTDADSGAAPLTVAFDGTASHSPDGLDVTYEWDFENDGVVDSNEASPTHTYEDRGQFSARLTVRDSDGLAGVSVQTITVGNTRPEVSFGSPTTGGFAELGDTVPYSVDVVDAEDGSTAEGTIDCEKVAVNTQLGHDTHAHPLANYTGCSGTVFLDPADHGPGQNVYPVLGGGYQDQGADGVPALAGQDIVRLQVRDKEAEFYSEGSGVTVTDDDSARGGRLVSDIDNGDWIAFGPVNLSGIEGLTVGAVRGAADATVEVRVGSPTGRKLGQVKVAAATGAGQVVSPSIDIAGEQGATDLYLVVTSKTQPADGADLLALDWLVFHGRGIADGNAPVVTAEASRGGGPAALSVDLSGSAVAPEGREIVSYAWDFGDGTTAEGQSATHVYAEPGRYTARLIATDSNGTRDWTTVELNVADAKR</sequence>
<proteinExistence type="predicted"/>
<dbReference type="InterPro" id="IPR013783">
    <property type="entry name" value="Ig-like_fold"/>
</dbReference>
<name>A0A2A9EM74_9MICO</name>
<dbReference type="GO" id="GO:0005975">
    <property type="term" value="P:carbohydrate metabolic process"/>
    <property type="evidence" value="ECO:0007669"/>
    <property type="project" value="UniProtKB-ARBA"/>
</dbReference>
<dbReference type="InterPro" id="IPR035986">
    <property type="entry name" value="PKD_dom_sf"/>
</dbReference>
<reference evidence="4 5" key="1">
    <citation type="submission" date="2017-10" db="EMBL/GenBank/DDBJ databases">
        <title>Sequencing the genomes of 1000 actinobacteria strains.</title>
        <authorList>
            <person name="Klenk H.-P."/>
        </authorList>
    </citation>
    <scope>NUCLEOTIDE SEQUENCE [LARGE SCALE GENOMIC DNA]</scope>
    <source>
        <strain evidence="4 5">DSM 21838</strain>
    </source>
</reference>
<accession>A0A2A9EM74</accession>
<dbReference type="GO" id="GO:0030246">
    <property type="term" value="F:carbohydrate binding"/>
    <property type="evidence" value="ECO:0007669"/>
    <property type="project" value="InterPro"/>
</dbReference>
<dbReference type="EMBL" id="PDJI01000004">
    <property type="protein sequence ID" value="PFG39319.1"/>
    <property type="molecule type" value="Genomic_DNA"/>
</dbReference>
<organism evidence="4 5">
    <name type="scientific">Georgenia soli</name>
    <dbReference type="NCBI Taxonomy" id="638953"/>
    <lineage>
        <taxon>Bacteria</taxon>
        <taxon>Bacillati</taxon>
        <taxon>Actinomycetota</taxon>
        <taxon>Actinomycetes</taxon>
        <taxon>Micrococcales</taxon>
        <taxon>Bogoriellaceae</taxon>
        <taxon>Georgenia</taxon>
    </lineage>
</organism>
<evidence type="ECO:0000259" key="3">
    <source>
        <dbReference type="PROSITE" id="PS51175"/>
    </source>
</evidence>
<dbReference type="AlphaFoldDB" id="A0A2A9EM74"/>
<dbReference type="PROSITE" id="PS50093">
    <property type="entry name" value="PKD"/>
    <property type="match status" value="2"/>
</dbReference>
<comment type="caution">
    <text evidence="4">The sequence shown here is derived from an EMBL/GenBank/DDBJ whole genome shotgun (WGS) entry which is preliminary data.</text>
</comment>
<evidence type="ECO:0000313" key="5">
    <source>
        <dbReference type="Proteomes" id="UP000222106"/>
    </source>
</evidence>
<dbReference type="SMART" id="SM00089">
    <property type="entry name" value="PKD"/>
    <property type="match status" value="2"/>
</dbReference>
<dbReference type="SUPFAM" id="SSF49299">
    <property type="entry name" value="PKD domain"/>
    <property type="match status" value="2"/>
</dbReference>
<dbReference type="InterPro" id="IPR000601">
    <property type="entry name" value="PKD_dom"/>
</dbReference>
<dbReference type="Proteomes" id="UP000222106">
    <property type="component" value="Unassembled WGS sequence"/>
</dbReference>
<dbReference type="Pfam" id="PF07995">
    <property type="entry name" value="GSDH"/>
    <property type="match status" value="1"/>
</dbReference>
<dbReference type="InterPro" id="IPR008979">
    <property type="entry name" value="Galactose-bd-like_sf"/>
</dbReference>
<dbReference type="PROSITE" id="PS51175">
    <property type="entry name" value="CBM6"/>
    <property type="match status" value="1"/>
</dbReference>
<dbReference type="InterPro" id="IPR022409">
    <property type="entry name" value="PKD/Chitinase_dom"/>
</dbReference>
<gene>
    <name evidence="4" type="ORF">ATJ97_1822</name>
</gene>
<dbReference type="SMART" id="SM00606">
    <property type="entry name" value="CBD_IV"/>
    <property type="match status" value="1"/>
</dbReference>
<dbReference type="Gene3D" id="2.60.40.10">
    <property type="entry name" value="Immunoglobulins"/>
    <property type="match status" value="2"/>
</dbReference>